<reference evidence="2 3" key="1">
    <citation type="journal article" date="2016" name="PLoS Pathog.">
        <title>Biosynthesis of antibiotic leucinostatins in bio-control fungus Purpureocillium lilacinum and their inhibition on phytophthora revealed by genome mining.</title>
        <authorList>
            <person name="Wang G."/>
            <person name="Liu Z."/>
            <person name="Lin R."/>
            <person name="Li E."/>
            <person name="Mao Z."/>
            <person name="Ling J."/>
            <person name="Yang Y."/>
            <person name="Yin W.B."/>
            <person name="Xie B."/>
        </authorList>
    </citation>
    <scope>NUCLEOTIDE SEQUENCE [LARGE SCALE GENOMIC DNA]</scope>
    <source>
        <strain evidence="2">170</strain>
    </source>
</reference>
<dbReference type="RefSeq" id="XP_018143020.1">
    <property type="nucleotide sequence ID" value="XM_018292032.1"/>
</dbReference>
<dbReference type="OrthoDB" id="10262413at2759"/>
<dbReference type="Gene3D" id="3.40.50.720">
    <property type="entry name" value="NAD(P)-binding Rossmann-like Domain"/>
    <property type="match status" value="1"/>
</dbReference>
<sequence>MIHNLLITGAAGYIGGSVLADFVGRSSDSAIGKANISAIVRREEQIERLQKLGITVICVDLLDEVAIHDIVQSHKIDTIVHLASSHDARIASFLIKALGRRGQDTSTETHFIHASGTTAFAPEAGWPLDITQDTSDIYRTEKKIASDNVIRLTDITVIEEGKANGVATYIVVIPSVYGTGSGEFHTLSIALPMFVRASVKDQRVCRYNKSGKPGAAHISDIVTFYGLLVEKILENKPVPKNENGYYFAVAHKILSQQLMQQIAERLYDLGLVTEPTTYLWPSDETAGASLGLPPQIAHLMGTHSTELVPVKPYELGWKPQWTEEKLFLNLGQEIRDIMELDSATT</sequence>
<dbReference type="STRING" id="1380566.A0A179FLL4"/>
<dbReference type="SUPFAM" id="SSF51735">
    <property type="entry name" value="NAD(P)-binding Rossmann-fold domains"/>
    <property type="match status" value="1"/>
</dbReference>
<dbReference type="GeneID" id="28856026"/>
<dbReference type="InterPro" id="IPR001509">
    <property type="entry name" value="Epimerase_deHydtase"/>
</dbReference>
<protein>
    <submittedName>
        <fullName evidence="2">Nad dependent epimerase dehydratase family protein</fullName>
    </submittedName>
</protein>
<dbReference type="InterPro" id="IPR036291">
    <property type="entry name" value="NAD(P)-bd_dom_sf"/>
</dbReference>
<comment type="caution">
    <text evidence="2">The sequence shown here is derived from an EMBL/GenBank/DDBJ whole genome shotgun (WGS) entry which is preliminary data.</text>
</comment>
<dbReference type="Proteomes" id="UP000078397">
    <property type="component" value="Unassembled WGS sequence"/>
</dbReference>
<accession>A0A179FLL4</accession>
<dbReference type="GO" id="GO:0005737">
    <property type="term" value="C:cytoplasm"/>
    <property type="evidence" value="ECO:0007669"/>
    <property type="project" value="TreeGrafter"/>
</dbReference>
<feature type="domain" description="NAD-dependent epimerase/dehydratase" evidence="1">
    <location>
        <begin position="6"/>
        <end position="224"/>
    </location>
</feature>
<dbReference type="GO" id="GO:0004029">
    <property type="term" value="F:aldehyde dehydrogenase (NAD+) activity"/>
    <property type="evidence" value="ECO:0007669"/>
    <property type="project" value="TreeGrafter"/>
</dbReference>
<keyword evidence="3" id="KW-1185">Reference proteome</keyword>
<organism evidence="2 3">
    <name type="scientific">Pochonia chlamydosporia 170</name>
    <dbReference type="NCBI Taxonomy" id="1380566"/>
    <lineage>
        <taxon>Eukaryota</taxon>
        <taxon>Fungi</taxon>
        <taxon>Dikarya</taxon>
        <taxon>Ascomycota</taxon>
        <taxon>Pezizomycotina</taxon>
        <taxon>Sordariomycetes</taxon>
        <taxon>Hypocreomycetidae</taxon>
        <taxon>Hypocreales</taxon>
        <taxon>Clavicipitaceae</taxon>
        <taxon>Pochonia</taxon>
    </lineage>
</organism>
<dbReference type="EMBL" id="LSBJ02000004">
    <property type="protein sequence ID" value="OAQ65933.1"/>
    <property type="molecule type" value="Genomic_DNA"/>
</dbReference>
<dbReference type="KEGG" id="pchm:VFPPC_14263"/>
<evidence type="ECO:0000313" key="3">
    <source>
        <dbReference type="Proteomes" id="UP000078397"/>
    </source>
</evidence>
<dbReference type="PANTHER" id="PTHR48079:SF6">
    <property type="entry name" value="NAD(P)-BINDING DOMAIN-CONTAINING PROTEIN-RELATED"/>
    <property type="match status" value="1"/>
</dbReference>
<evidence type="ECO:0000313" key="2">
    <source>
        <dbReference type="EMBL" id="OAQ65933.1"/>
    </source>
</evidence>
<gene>
    <name evidence="2" type="ORF">VFPPC_14263</name>
</gene>
<evidence type="ECO:0000259" key="1">
    <source>
        <dbReference type="Pfam" id="PF01370"/>
    </source>
</evidence>
<name>A0A179FLL4_METCM</name>
<proteinExistence type="predicted"/>
<dbReference type="PANTHER" id="PTHR48079">
    <property type="entry name" value="PROTEIN YEEZ"/>
    <property type="match status" value="1"/>
</dbReference>
<dbReference type="InterPro" id="IPR051783">
    <property type="entry name" value="NAD(P)-dependent_oxidoreduct"/>
</dbReference>
<dbReference type="Pfam" id="PF01370">
    <property type="entry name" value="Epimerase"/>
    <property type="match status" value="1"/>
</dbReference>
<dbReference type="AlphaFoldDB" id="A0A179FLL4"/>